<dbReference type="AlphaFoldDB" id="A0AAV4I391"/>
<protein>
    <submittedName>
        <fullName evidence="3">Insulin receptor substrate 1</fullName>
    </submittedName>
</protein>
<dbReference type="Proteomes" id="UP000762676">
    <property type="component" value="Unassembled WGS sequence"/>
</dbReference>
<accession>A0AAV4I391</accession>
<dbReference type="SMART" id="SM00233">
    <property type="entry name" value="PH"/>
    <property type="match status" value="1"/>
</dbReference>
<evidence type="ECO:0000313" key="4">
    <source>
        <dbReference type="Proteomes" id="UP000762676"/>
    </source>
</evidence>
<dbReference type="GO" id="GO:0008286">
    <property type="term" value="P:insulin receptor signaling pathway"/>
    <property type="evidence" value="ECO:0007669"/>
    <property type="project" value="InterPro"/>
</dbReference>
<dbReference type="PANTHER" id="PTHR10614:SF13">
    <property type="entry name" value="INSULIN RECEPTOR SUBSTRATE 1"/>
    <property type="match status" value="1"/>
</dbReference>
<evidence type="ECO:0000313" key="3">
    <source>
        <dbReference type="EMBL" id="GFS04430.1"/>
    </source>
</evidence>
<dbReference type="CDD" id="cd01257">
    <property type="entry name" value="PH_IRS"/>
    <property type="match status" value="1"/>
</dbReference>
<feature type="domain" description="PH" evidence="2">
    <location>
        <begin position="24"/>
        <end position="141"/>
    </location>
</feature>
<dbReference type="EMBL" id="BMAT01006020">
    <property type="protein sequence ID" value="GFS04430.1"/>
    <property type="molecule type" value="Genomic_DNA"/>
</dbReference>
<keyword evidence="3" id="KW-0675">Receptor</keyword>
<keyword evidence="4" id="KW-1185">Reference proteome</keyword>
<sequence length="156" mass="17787">MEGDRMSLSSIQSGRHQFERPGADIRKTGFLKKLKSHRPQTLKKKFFVLRSTSASGPARLEYYDSEKKFKSGSPPKRSIQLHTCFNINRRSDPSVYGGSSGGGKHGRYGLVLYLSDESFTVVAENEEDLESWLTMLLDYQNEFLPDGDMQREHYGE</sequence>
<dbReference type="InterPro" id="IPR039011">
    <property type="entry name" value="IRS"/>
</dbReference>
<proteinExistence type="predicted"/>
<gene>
    <name evidence="3" type="ORF">ElyMa_002912200</name>
</gene>
<dbReference type="InterPro" id="IPR001849">
    <property type="entry name" value="PH_domain"/>
</dbReference>
<organism evidence="3 4">
    <name type="scientific">Elysia marginata</name>
    <dbReference type="NCBI Taxonomy" id="1093978"/>
    <lineage>
        <taxon>Eukaryota</taxon>
        <taxon>Metazoa</taxon>
        <taxon>Spiralia</taxon>
        <taxon>Lophotrochozoa</taxon>
        <taxon>Mollusca</taxon>
        <taxon>Gastropoda</taxon>
        <taxon>Heterobranchia</taxon>
        <taxon>Euthyneura</taxon>
        <taxon>Panpulmonata</taxon>
        <taxon>Sacoglossa</taxon>
        <taxon>Placobranchoidea</taxon>
        <taxon>Plakobranchidae</taxon>
        <taxon>Elysia</taxon>
    </lineage>
</organism>
<evidence type="ECO:0000259" key="2">
    <source>
        <dbReference type="PROSITE" id="PS50003"/>
    </source>
</evidence>
<name>A0AAV4I391_9GAST</name>
<dbReference type="Gene3D" id="2.30.29.30">
    <property type="entry name" value="Pleckstrin-homology domain (PH domain)/Phosphotyrosine-binding domain (PTB)"/>
    <property type="match status" value="1"/>
</dbReference>
<dbReference type="GO" id="GO:0005829">
    <property type="term" value="C:cytosol"/>
    <property type="evidence" value="ECO:0007669"/>
    <property type="project" value="TreeGrafter"/>
</dbReference>
<dbReference type="PROSITE" id="PS50003">
    <property type="entry name" value="PH_DOMAIN"/>
    <property type="match status" value="1"/>
</dbReference>
<dbReference type="PANTHER" id="PTHR10614">
    <property type="entry name" value="INSULIN RECEPTOR SUBSTRATE"/>
    <property type="match status" value="1"/>
</dbReference>
<comment type="caution">
    <text evidence="3">The sequence shown here is derived from an EMBL/GenBank/DDBJ whole genome shotgun (WGS) entry which is preliminary data.</text>
</comment>
<dbReference type="GO" id="GO:0043548">
    <property type="term" value="F:phosphatidylinositol 3-kinase binding"/>
    <property type="evidence" value="ECO:0007669"/>
    <property type="project" value="TreeGrafter"/>
</dbReference>
<dbReference type="GO" id="GO:0005158">
    <property type="term" value="F:insulin receptor binding"/>
    <property type="evidence" value="ECO:0007669"/>
    <property type="project" value="InterPro"/>
</dbReference>
<dbReference type="GO" id="GO:0005886">
    <property type="term" value="C:plasma membrane"/>
    <property type="evidence" value="ECO:0007669"/>
    <property type="project" value="TreeGrafter"/>
</dbReference>
<keyword evidence="1" id="KW-0677">Repeat</keyword>
<evidence type="ECO:0000256" key="1">
    <source>
        <dbReference type="ARBA" id="ARBA00022737"/>
    </source>
</evidence>
<dbReference type="SUPFAM" id="SSF50729">
    <property type="entry name" value="PH domain-like"/>
    <property type="match status" value="1"/>
</dbReference>
<dbReference type="InterPro" id="IPR011993">
    <property type="entry name" value="PH-like_dom_sf"/>
</dbReference>
<reference evidence="3 4" key="1">
    <citation type="journal article" date="2021" name="Elife">
        <title>Chloroplast acquisition without the gene transfer in kleptoplastic sea slugs, Plakobranchus ocellatus.</title>
        <authorList>
            <person name="Maeda T."/>
            <person name="Takahashi S."/>
            <person name="Yoshida T."/>
            <person name="Shimamura S."/>
            <person name="Takaki Y."/>
            <person name="Nagai Y."/>
            <person name="Toyoda A."/>
            <person name="Suzuki Y."/>
            <person name="Arimoto A."/>
            <person name="Ishii H."/>
            <person name="Satoh N."/>
            <person name="Nishiyama T."/>
            <person name="Hasebe M."/>
            <person name="Maruyama T."/>
            <person name="Minagawa J."/>
            <person name="Obokata J."/>
            <person name="Shigenobu S."/>
        </authorList>
    </citation>
    <scope>NUCLEOTIDE SEQUENCE [LARGE SCALE GENOMIC DNA]</scope>
</reference>
<dbReference type="Pfam" id="PF00169">
    <property type="entry name" value="PH"/>
    <property type="match status" value="1"/>
</dbReference>